<comment type="caution">
    <text evidence="1">The sequence shown here is derived from an EMBL/GenBank/DDBJ whole genome shotgun (WGS) entry which is preliminary data.</text>
</comment>
<protein>
    <recommendedName>
        <fullName evidence="3">SsuA/THI5-like domain-containing protein</fullName>
    </recommendedName>
</protein>
<keyword evidence="2" id="KW-1185">Reference proteome</keyword>
<name>A0A3M0I2H8_9ACTN</name>
<organism evidence="1 2">
    <name type="scientific">Streptomyces shenzhenensis</name>
    <dbReference type="NCBI Taxonomy" id="943815"/>
    <lineage>
        <taxon>Bacteria</taxon>
        <taxon>Bacillati</taxon>
        <taxon>Actinomycetota</taxon>
        <taxon>Actinomycetes</taxon>
        <taxon>Kitasatosporales</taxon>
        <taxon>Streptomycetaceae</taxon>
        <taxon>Streptomyces</taxon>
    </lineage>
</organism>
<dbReference type="SUPFAM" id="SSF53850">
    <property type="entry name" value="Periplasmic binding protein-like II"/>
    <property type="match status" value="1"/>
</dbReference>
<accession>A0A3M0I2H8</accession>
<evidence type="ECO:0008006" key="3">
    <source>
        <dbReference type="Google" id="ProtNLM"/>
    </source>
</evidence>
<dbReference type="Gene3D" id="3.40.190.10">
    <property type="entry name" value="Periplasmic binding protein-like II"/>
    <property type="match status" value="2"/>
</dbReference>
<sequence length="277" mass="29137">MDARSICEFIEQGVRRDASRDVQLAVKVGRGGLDETTALFTGGADIAVVAPIAALCLLRQFGDLQGLFALGVVPRRGCLVAAADAELPLRTVADLAGGTQCFTVATPADDDVSLVGFAVHRALRLAGVSAGDVRFIYDDEPAACFERLASGEADVVIHDPMSDPGWAGVAALRPVTYLPWGDRVVHGLAVQGWLPRTVPAGQLPGLDEDVTALDCSDFAVLCRADLDDELARLIARILTRGCRPAEVAAAVQTPLPLHPGAARAYADLVTDEFLGSR</sequence>
<dbReference type="EMBL" id="PENI01000023">
    <property type="protein sequence ID" value="RMB82370.1"/>
    <property type="molecule type" value="Genomic_DNA"/>
</dbReference>
<reference evidence="1 2" key="1">
    <citation type="submission" date="2017-11" db="EMBL/GenBank/DDBJ databases">
        <title>Draft genome of actinobacteria isolated from guarana (Paullinia cupana (Mart.) Ducke.</title>
        <authorList>
            <person name="Siqueira K.A."/>
            <person name="Liotti R.G."/>
            <person name="Mendes T.A.O."/>
            <person name="Soares M.A."/>
        </authorList>
    </citation>
    <scope>NUCLEOTIDE SEQUENCE [LARGE SCALE GENOMIC DNA]</scope>
    <source>
        <strain evidence="1 2">193</strain>
    </source>
</reference>
<evidence type="ECO:0000313" key="2">
    <source>
        <dbReference type="Proteomes" id="UP000270471"/>
    </source>
</evidence>
<gene>
    <name evidence="1" type="ORF">CTZ28_30030</name>
</gene>
<dbReference type="AlphaFoldDB" id="A0A3M0I2H8"/>
<dbReference type="Proteomes" id="UP000270471">
    <property type="component" value="Unassembled WGS sequence"/>
</dbReference>
<proteinExistence type="predicted"/>
<evidence type="ECO:0000313" key="1">
    <source>
        <dbReference type="EMBL" id="RMB82370.1"/>
    </source>
</evidence>